<evidence type="ECO:0000313" key="3">
    <source>
        <dbReference type="Proteomes" id="UP000634136"/>
    </source>
</evidence>
<gene>
    <name evidence="2" type="ORF">G2W53_044823</name>
</gene>
<name>A0A834SCM1_9FABA</name>
<dbReference type="Proteomes" id="UP000634136">
    <property type="component" value="Unassembled WGS sequence"/>
</dbReference>
<organism evidence="2 3">
    <name type="scientific">Senna tora</name>
    <dbReference type="NCBI Taxonomy" id="362788"/>
    <lineage>
        <taxon>Eukaryota</taxon>
        <taxon>Viridiplantae</taxon>
        <taxon>Streptophyta</taxon>
        <taxon>Embryophyta</taxon>
        <taxon>Tracheophyta</taxon>
        <taxon>Spermatophyta</taxon>
        <taxon>Magnoliopsida</taxon>
        <taxon>eudicotyledons</taxon>
        <taxon>Gunneridae</taxon>
        <taxon>Pentapetalae</taxon>
        <taxon>rosids</taxon>
        <taxon>fabids</taxon>
        <taxon>Fabales</taxon>
        <taxon>Fabaceae</taxon>
        <taxon>Caesalpinioideae</taxon>
        <taxon>Cassia clade</taxon>
        <taxon>Senna</taxon>
    </lineage>
</organism>
<feature type="chain" id="PRO_5032339506" evidence="1">
    <location>
        <begin position="17"/>
        <end position="179"/>
    </location>
</feature>
<keyword evidence="2" id="KW-0371">Homeobox</keyword>
<dbReference type="EMBL" id="JAAIUW010000227">
    <property type="protein sequence ID" value="KAF7800697.1"/>
    <property type="molecule type" value="Genomic_DNA"/>
</dbReference>
<comment type="caution">
    <text evidence="2">The sequence shown here is derived from an EMBL/GenBank/DDBJ whole genome shotgun (WGS) entry which is preliminary data.</text>
</comment>
<accession>A0A834SCM1</accession>
<evidence type="ECO:0000256" key="1">
    <source>
        <dbReference type="SAM" id="SignalP"/>
    </source>
</evidence>
<keyword evidence="3" id="KW-1185">Reference proteome</keyword>
<proteinExistence type="predicted"/>
<dbReference type="OrthoDB" id="6159439at2759"/>
<reference evidence="2" key="1">
    <citation type="submission" date="2020-09" db="EMBL/GenBank/DDBJ databases">
        <title>Genome-Enabled Discovery of Anthraquinone Biosynthesis in Senna tora.</title>
        <authorList>
            <person name="Kang S.-H."/>
            <person name="Pandey R.P."/>
            <person name="Lee C.-M."/>
            <person name="Sim J.-S."/>
            <person name="Jeong J.-T."/>
            <person name="Choi B.-S."/>
            <person name="Jung M."/>
            <person name="Ginzburg D."/>
            <person name="Zhao K."/>
            <person name="Won S.Y."/>
            <person name="Oh T.-J."/>
            <person name="Yu Y."/>
            <person name="Kim N.-H."/>
            <person name="Lee O.R."/>
            <person name="Lee T.-H."/>
            <person name="Bashyal P."/>
            <person name="Kim T.-S."/>
            <person name="Lee W.-H."/>
            <person name="Kawkins C."/>
            <person name="Kim C.-K."/>
            <person name="Kim J.S."/>
            <person name="Ahn B.O."/>
            <person name="Rhee S.Y."/>
            <person name="Sohng J.K."/>
        </authorList>
    </citation>
    <scope>NUCLEOTIDE SEQUENCE</scope>
    <source>
        <tissue evidence="2">Leaf</tissue>
    </source>
</reference>
<dbReference type="GO" id="GO:0003677">
    <property type="term" value="F:DNA binding"/>
    <property type="evidence" value="ECO:0007669"/>
    <property type="project" value="UniProtKB-KW"/>
</dbReference>
<evidence type="ECO:0000313" key="2">
    <source>
        <dbReference type="EMBL" id="KAF7800697.1"/>
    </source>
</evidence>
<keyword evidence="2" id="KW-0238">DNA-binding</keyword>
<dbReference type="PANTHER" id="PTHR47713">
    <property type="entry name" value="HOMEODOMAIN-LIKE SUPERFAMILY PROTEIN"/>
    <property type="match status" value="1"/>
</dbReference>
<dbReference type="PANTHER" id="PTHR47713:SF2">
    <property type="entry name" value="HOMEODOMAIN-LIKE SUPERFAMILY PROTEIN"/>
    <property type="match status" value="1"/>
</dbReference>
<keyword evidence="1" id="KW-0732">Signal</keyword>
<sequence>MLSASLFICIKTLCSTISHRCTGNGMTQRHNRLPSCNGPSMSSFLSPFPKLYPEAEESQVLGFSFTGFYEHSTGEASAYNSNKNHRVGTKHGVEGMKYDSASNHSDHYGGIARNPTDLMMHGYDNVNLTNVQRSEYVNLSLQIQSVMLVSPWRPKIEGQLLRWKRSLVEIEKQEDNMMI</sequence>
<protein>
    <submittedName>
        <fullName evidence="2">Homeobox-DDT domain protein RLT1</fullName>
    </submittedName>
</protein>
<dbReference type="AlphaFoldDB" id="A0A834SCM1"/>
<feature type="signal peptide" evidence="1">
    <location>
        <begin position="1"/>
        <end position="16"/>
    </location>
</feature>